<gene>
    <name evidence="4" type="ORF">Ahy_A03g014080</name>
</gene>
<evidence type="ECO:0000256" key="2">
    <source>
        <dbReference type="SAM" id="MobiDB-lite"/>
    </source>
</evidence>
<feature type="compositionally biased region" description="Low complexity" evidence="2">
    <location>
        <begin position="18"/>
        <end position="27"/>
    </location>
</feature>
<feature type="region of interest" description="Disordered" evidence="2">
    <location>
        <begin position="1"/>
        <end position="55"/>
    </location>
</feature>
<keyword evidence="5" id="KW-1185">Reference proteome</keyword>
<dbReference type="GO" id="GO:0008270">
    <property type="term" value="F:zinc ion binding"/>
    <property type="evidence" value="ECO:0007669"/>
    <property type="project" value="UniProtKB-KW"/>
</dbReference>
<evidence type="ECO:0000259" key="3">
    <source>
        <dbReference type="PROSITE" id="PS50158"/>
    </source>
</evidence>
<feature type="domain" description="CCHC-type" evidence="3">
    <location>
        <begin position="442"/>
        <end position="455"/>
    </location>
</feature>
<dbReference type="AlphaFoldDB" id="A0A445DWX3"/>
<proteinExistence type="predicted"/>
<protein>
    <recommendedName>
        <fullName evidence="3">CCHC-type domain-containing protein</fullName>
    </recommendedName>
</protein>
<reference evidence="4 5" key="1">
    <citation type="submission" date="2019-01" db="EMBL/GenBank/DDBJ databases">
        <title>Sequencing of cultivated peanut Arachis hypogaea provides insights into genome evolution and oil improvement.</title>
        <authorList>
            <person name="Chen X."/>
        </authorList>
    </citation>
    <scope>NUCLEOTIDE SEQUENCE [LARGE SCALE GENOMIC DNA]</scope>
    <source>
        <strain evidence="5">cv. Fuhuasheng</strain>
        <tissue evidence="4">Leaves</tissue>
    </source>
</reference>
<dbReference type="PANTHER" id="PTHR47718:SF7">
    <property type="entry name" value="PROTEIN FAR1-RELATED SEQUENCE"/>
    <property type="match status" value="1"/>
</dbReference>
<dbReference type="EMBL" id="SDMP01000003">
    <property type="protein sequence ID" value="RYR67690.1"/>
    <property type="molecule type" value="Genomic_DNA"/>
</dbReference>
<dbReference type="InterPro" id="IPR001878">
    <property type="entry name" value="Znf_CCHC"/>
</dbReference>
<keyword evidence="1" id="KW-0479">Metal-binding</keyword>
<sequence>MNFDLYSSDNDEESSKMSLGVCGSLGSSDDDDSTSLFGMGTSHSKLNKESHRSQGDVHGDVGWVNSVLVRRDFFYHRQGTRSDKHYDQPERVREERLESRTDCKAKLKIYYDVHDNVWRVRKIIDEHNHDMARVVFCNLLPSYRKMSNLDKAQVNSMKQFRIPTSKIMAYMAGQSGGYSMLQFTIRDLYNYVHNQRRARSLDGDAIYANFDVNEFEKYWRTSIESLSLGQNTWVQSTYDIKESWATAYLRGTFCVGYRTTSRCEGINSFIKAFLKSMDSILELVHSLNRVVKDYRNNEVTAQFYSTYYTPVLNTGLVVIELFALKLYTRAIFREVKKQIKGVATLLFQGRESINMTIVYSFSKIGRPDRVFKVEDFALAHDAISNLADILQQRRVKKNSNKILPNNCGVKDPTMAATKGSPKREKPNLCASEEEPKPKRRCCTKCGVPGHTRRTCASHDGKAVPAGSEAPSLTFAESSFANGPKVTSSCSQRGAPLGMTLTQSSVLRFTPSGGGGNIFLGRQHIDHFYATLTCGRMTSVPSTYRKAQEIFSSDPSGFRVGYVIPADLVVDNHSDLVKVVAAPILLFSSQGLRWKRIVLFGEFIVGIYYKVKAFSCGIWWMLW</sequence>
<accession>A0A445DWX3</accession>
<comment type="caution">
    <text evidence="4">The sequence shown here is derived from an EMBL/GenBank/DDBJ whole genome shotgun (WGS) entry which is preliminary data.</text>
</comment>
<name>A0A445DWX3_ARAHY</name>
<dbReference type="GO" id="GO:0003676">
    <property type="term" value="F:nucleic acid binding"/>
    <property type="evidence" value="ECO:0007669"/>
    <property type="project" value="InterPro"/>
</dbReference>
<feature type="compositionally biased region" description="Basic and acidic residues" evidence="2">
    <location>
        <begin position="46"/>
        <end position="55"/>
    </location>
</feature>
<evidence type="ECO:0000313" key="5">
    <source>
        <dbReference type="Proteomes" id="UP000289738"/>
    </source>
</evidence>
<dbReference type="Pfam" id="PF03101">
    <property type="entry name" value="FAR1"/>
    <property type="match status" value="1"/>
</dbReference>
<dbReference type="PANTHER" id="PTHR47718">
    <property type="entry name" value="OS01G0519700 PROTEIN"/>
    <property type="match status" value="1"/>
</dbReference>
<keyword evidence="1" id="KW-0863">Zinc-finger</keyword>
<dbReference type="InterPro" id="IPR004330">
    <property type="entry name" value="FAR1_DNA_bnd_dom"/>
</dbReference>
<evidence type="ECO:0000313" key="4">
    <source>
        <dbReference type="EMBL" id="RYR67690.1"/>
    </source>
</evidence>
<evidence type="ECO:0000256" key="1">
    <source>
        <dbReference type="PROSITE-ProRule" id="PRU00047"/>
    </source>
</evidence>
<dbReference type="PROSITE" id="PS50158">
    <property type="entry name" value="ZF_CCHC"/>
    <property type="match status" value="1"/>
</dbReference>
<dbReference type="Proteomes" id="UP000289738">
    <property type="component" value="Chromosome A03"/>
</dbReference>
<keyword evidence="1" id="KW-0862">Zinc</keyword>
<feature type="region of interest" description="Disordered" evidence="2">
    <location>
        <begin position="406"/>
        <end position="433"/>
    </location>
</feature>
<organism evidence="4 5">
    <name type="scientific">Arachis hypogaea</name>
    <name type="common">Peanut</name>
    <dbReference type="NCBI Taxonomy" id="3818"/>
    <lineage>
        <taxon>Eukaryota</taxon>
        <taxon>Viridiplantae</taxon>
        <taxon>Streptophyta</taxon>
        <taxon>Embryophyta</taxon>
        <taxon>Tracheophyta</taxon>
        <taxon>Spermatophyta</taxon>
        <taxon>Magnoliopsida</taxon>
        <taxon>eudicotyledons</taxon>
        <taxon>Gunneridae</taxon>
        <taxon>Pentapetalae</taxon>
        <taxon>rosids</taxon>
        <taxon>fabids</taxon>
        <taxon>Fabales</taxon>
        <taxon>Fabaceae</taxon>
        <taxon>Papilionoideae</taxon>
        <taxon>50 kb inversion clade</taxon>
        <taxon>dalbergioids sensu lato</taxon>
        <taxon>Dalbergieae</taxon>
        <taxon>Pterocarpus clade</taxon>
        <taxon>Arachis</taxon>
    </lineage>
</organism>